<name>G2KNP0_MICAA</name>
<dbReference type="HOGENOM" id="CLU_3345900_0_0_5"/>
<accession>G2KNP0</accession>
<dbReference type="KEGG" id="mai:MICA_1976"/>
<dbReference type="STRING" id="856793.MICA_1976"/>
<gene>
    <name evidence="1" type="ordered locus">MICA_1976</name>
</gene>
<sequence length="37" mass="4337">MDCMDSRLRWNDTESEIKHHTKKRNPGHAGVSVFYCS</sequence>
<protein>
    <submittedName>
        <fullName evidence="1">Uncharacterized protein</fullName>
    </submittedName>
</protein>
<proteinExistence type="predicted"/>
<reference evidence="1 2" key="1">
    <citation type="journal article" date="2011" name="BMC Genomics">
        <title>Genomic insights into an obligate epibiotic bacterial predator: Micavibrio aeruginosavorus ARL-13.</title>
        <authorList>
            <person name="Wang Z."/>
            <person name="Kadouri D."/>
            <person name="Wu M."/>
        </authorList>
    </citation>
    <scope>NUCLEOTIDE SEQUENCE [LARGE SCALE GENOMIC DNA]</scope>
    <source>
        <strain evidence="1 2">ARL-13</strain>
    </source>
</reference>
<dbReference type="EMBL" id="CP002382">
    <property type="protein sequence ID" value="AEP10285.1"/>
    <property type="molecule type" value="Genomic_DNA"/>
</dbReference>
<dbReference type="AlphaFoldDB" id="G2KNP0"/>
<keyword evidence="2" id="KW-1185">Reference proteome</keyword>
<evidence type="ECO:0000313" key="1">
    <source>
        <dbReference type="EMBL" id="AEP10285.1"/>
    </source>
</evidence>
<dbReference type="Proteomes" id="UP000009286">
    <property type="component" value="Chromosome"/>
</dbReference>
<organism evidence="1 2">
    <name type="scientific">Micavibrio aeruginosavorus (strain ARL-13)</name>
    <dbReference type="NCBI Taxonomy" id="856793"/>
    <lineage>
        <taxon>Bacteria</taxon>
        <taxon>Pseudomonadati</taxon>
        <taxon>Bdellovibrionota</taxon>
        <taxon>Bdellovibrionia</taxon>
        <taxon>Bdellovibrionales</taxon>
        <taxon>Pseudobdellovibrionaceae</taxon>
        <taxon>Micavibrio</taxon>
    </lineage>
</organism>
<evidence type="ECO:0000313" key="2">
    <source>
        <dbReference type="Proteomes" id="UP000009286"/>
    </source>
</evidence>